<dbReference type="Pfam" id="PF00669">
    <property type="entry name" value="Flagellin_N"/>
    <property type="match status" value="1"/>
</dbReference>
<gene>
    <name evidence="8" type="ORF">JFL75_11290</name>
</gene>
<keyword evidence="3 5" id="KW-0574">Periplasm</keyword>
<dbReference type="SUPFAM" id="SSF64518">
    <property type="entry name" value="Phase 1 flagellin"/>
    <property type="match status" value="1"/>
</dbReference>
<dbReference type="InterPro" id="IPR046358">
    <property type="entry name" value="Flagellin_C"/>
</dbReference>
<name>A0A7T8B7H8_9SPIR</name>
<feature type="domain" description="Flagellin C-terminal" evidence="7">
    <location>
        <begin position="199"/>
        <end position="283"/>
    </location>
</feature>
<evidence type="ECO:0000256" key="1">
    <source>
        <dbReference type="ARBA" id="ARBA00004095"/>
    </source>
</evidence>
<dbReference type="GO" id="GO:0005198">
    <property type="term" value="F:structural molecule activity"/>
    <property type="evidence" value="ECO:0007669"/>
    <property type="project" value="UniProtKB-UniRule"/>
</dbReference>
<dbReference type="InterPro" id="IPR042187">
    <property type="entry name" value="Flagellin_C_sub2"/>
</dbReference>
<accession>A0A7T8B7H8</accession>
<dbReference type="Proteomes" id="UP000595917">
    <property type="component" value="Chromosome"/>
</dbReference>
<dbReference type="AlphaFoldDB" id="A0A7T8B7H8"/>
<dbReference type="Pfam" id="PF00700">
    <property type="entry name" value="Flagellin_C"/>
    <property type="match status" value="1"/>
</dbReference>
<dbReference type="Gene3D" id="1.20.1330.10">
    <property type="entry name" value="f41 fragment of flagellin, N-terminal domain"/>
    <property type="match status" value="1"/>
</dbReference>
<organism evidence="8 9">
    <name type="scientific">Breznakiella homolactica</name>
    <dbReference type="NCBI Taxonomy" id="2798577"/>
    <lineage>
        <taxon>Bacteria</taxon>
        <taxon>Pseudomonadati</taxon>
        <taxon>Spirochaetota</taxon>
        <taxon>Spirochaetia</taxon>
        <taxon>Spirochaetales</taxon>
        <taxon>Breznakiellaceae</taxon>
        <taxon>Breznakiella</taxon>
    </lineage>
</organism>
<keyword evidence="8" id="KW-0969">Cilium</keyword>
<sequence>MIINHNMSAMYANRQLGVTSADVAKSIERLSSGQRINRAGDDASGLAVSEKMRSQIRGLNQAERNIQNGVSFIQATEGYLQETQDILHRLRELAVQSANGIYTDEDRMQIQVEVSQLIDEVNRIASHAQFNGMNMLTGAFAQDSAVNRVMQFQIGANMDQNEQVFIGTMTAMALGLQSAQGEDGSLTIATPESANQAIGSIDSALRQVSKQRADLGAYQNRFEMAAQGVAIAAENMQAAESRIRDADMASEMVNYTRDQILSQAGTAMLAQANTRTQSVLSLLG</sequence>
<dbReference type="RefSeq" id="WP_215624840.1">
    <property type="nucleotide sequence ID" value="NZ_CP067089.2"/>
</dbReference>
<dbReference type="EMBL" id="CP067089">
    <property type="protein sequence ID" value="QQO07534.1"/>
    <property type="molecule type" value="Genomic_DNA"/>
</dbReference>
<evidence type="ECO:0000313" key="8">
    <source>
        <dbReference type="EMBL" id="QQO07534.1"/>
    </source>
</evidence>
<comment type="function">
    <text evidence="1 5">Component of the core of the flagella.</text>
</comment>
<proteinExistence type="inferred from homology"/>
<keyword evidence="8" id="KW-0966">Cell projection</keyword>
<dbReference type="PRINTS" id="PR00207">
    <property type="entry name" value="FLAGELLIN"/>
</dbReference>
<dbReference type="GO" id="GO:0055040">
    <property type="term" value="C:periplasmic flagellum"/>
    <property type="evidence" value="ECO:0007669"/>
    <property type="project" value="UniProtKB-SubCell"/>
</dbReference>
<dbReference type="PANTHER" id="PTHR42792">
    <property type="entry name" value="FLAGELLIN"/>
    <property type="match status" value="1"/>
</dbReference>
<dbReference type="InterPro" id="IPR001029">
    <property type="entry name" value="Flagellin_N"/>
</dbReference>
<dbReference type="Gene3D" id="6.10.10.10">
    <property type="entry name" value="Flagellar export chaperone, C-terminal domain"/>
    <property type="match status" value="1"/>
</dbReference>
<evidence type="ECO:0000256" key="3">
    <source>
        <dbReference type="ARBA" id="ARBA00022764"/>
    </source>
</evidence>
<dbReference type="InterPro" id="IPR001492">
    <property type="entry name" value="Flagellin"/>
</dbReference>
<protein>
    <recommendedName>
        <fullName evidence="5">Flagellin</fullName>
    </recommendedName>
</protein>
<comment type="subcellular location">
    <subcellularLocation>
        <location evidence="5">Periplasmic flagellum</location>
    </subcellularLocation>
    <subcellularLocation>
        <location evidence="5">Periplasm</location>
    </subcellularLocation>
</comment>
<dbReference type="PANTHER" id="PTHR42792:SF2">
    <property type="entry name" value="FLAGELLIN"/>
    <property type="match status" value="1"/>
</dbReference>
<evidence type="ECO:0000256" key="4">
    <source>
        <dbReference type="ARBA" id="ARBA00023143"/>
    </source>
</evidence>
<evidence type="ECO:0000259" key="7">
    <source>
        <dbReference type="Pfam" id="PF00700"/>
    </source>
</evidence>
<evidence type="ECO:0000256" key="5">
    <source>
        <dbReference type="RuleBase" id="RU362073"/>
    </source>
</evidence>
<evidence type="ECO:0000259" key="6">
    <source>
        <dbReference type="Pfam" id="PF00669"/>
    </source>
</evidence>
<evidence type="ECO:0000313" key="9">
    <source>
        <dbReference type="Proteomes" id="UP000595917"/>
    </source>
</evidence>
<comment type="similarity">
    <text evidence="2 5">Belongs to the bacterial flagellin family.</text>
</comment>
<feature type="domain" description="Flagellin N-terminal" evidence="6">
    <location>
        <begin position="3"/>
        <end position="139"/>
    </location>
</feature>
<dbReference type="KEGG" id="bhc:JFL75_11290"/>
<keyword evidence="8" id="KW-0282">Flagellum</keyword>
<reference evidence="8" key="1">
    <citation type="submission" date="2021-01" db="EMBL/GenBank/DDBJ databases">
        <title>Description of Breznakiella homolactica.</title>
        <authorList>
            <person name="Song Y."/>
            <person name="Brune A."/>
        </authorList>
    </citation>
    <scope>NUCLEOTIDE SEQUENCE</scope>
    <source>
        <strain evidence="8">RmG30</strain>
    </source>
</reference>
<keyword evidence="4 5" id="KW-0975">Bacterial flagellum</keyword>
<keyword evidence="9" id="KW-1185">Reference proteome</keyword>
<evidence type="ECO:0000256" key="2">
    <source>
        <dbReference type="ARBA" id="ARBA00005709"/>
    </source>
</evidence>